<reference evidence="2" key="2">
    <citation type="submission" date="2021-04" db="EMBL/GenBank/DDBJ databases">
        <authorList>
            <person name="Gilroy R."/>
        </authorList>
    </citation>
    <scope>NUCLEOTIDE SEQUENCE</scope>
    <source>
        <strain evidence="2">Gambia16-930</strain>
    </source>
</reference>
<gene>
    <name evidence="2" type="ORF">IAC47_00435</name>
</gene>
<evidence type="ECO:0000256" key="1">
    <source>
        <dbReference type="SAM" id="SignalP"/>
    </source>
</evidence>
<feature type="signal peptide" evidence="1">
    <location>
        <begin position="1"/>
        <end position="19"/>
    </location>
</feature>
<evidence type="ECO:0000313" key="3">
    <source>
        <dbReference type="Proteomes" id="UP000824267"/>
    </source>
</evidence>
<proteinExistence type="predicted"/>
<comment type="caution">
    <text evidence="2">The sequence shown here is derived from an EMBL/GenBank/DDBJ whole genome shotgun (WGS) entry which is preliminary data.</text>
</comment>
<sequence>MLRNFCLTCLLLFSLVCVEGQTVLSGCVKDADTEEVLPYVNIVLYKNGKMLSGAISNEDGTFTIQSKRNADSVCFSSIGYRYEGFVLKKKTYENLTIKMRTDVQILQSTTVTAERSRYKRKGNPAVELMKKVLEHRDSNHISSKDFYEYRSHQKTEISLLGISDSLRYNRMFKNLQYVFDNVNTSPLSDKSYLPVYFTEQLAENYYRKRTNSEKNMIIAQQEVEISKFLDPQSLENLLSEIVDQVDIYENKIHILSNDFLSPLSASGVLLYHFFLGDTVYLGEEQCVKLLFNPSNARDIGFSGTLWISLDGTYRVVAADLGIHKKSGINFVEALSIKHDYEYREGVMIKTREDICSELSIYGLQLFVRKKTLYDNYVFDKQRDDAFYSSYDLTERLPGYNKKLPNWWTENRIEQLTESEKRTYENSARLNNYTAYKVILKTVMAFTSGYVEIGKIDLGPIENTVSWNDVEGLRLRVGGKTNMKFNKNLFFEGFLAYGFGDERFKFRTKAMYNFADKVYHQWEFPKNLISLSYEENTNIQGQHLLMGTPDRLFLSFNRGSTDKMSFDKTLRLEYEYETLSQMSFKVGVQYKRQQALDNLVYESFDGTHDFGWINNPSIDFEFRYAKGEKFYQQQQYRMTINTTAPIFTFNYSYGTKLLSGDWSYHSLKAVFQKRFYLWTFGYGDIALEGGKIFGQVPFPLMFVHHANQNWAYQDEAFNLMNYYEFVSDTYVQFMFNYNFNGVILNRIPLINKLNLRECFAFKTVWGGVAKDNMPGEGKGYLMDFPRDENGNYTTFALNNGPYIEANIGLDNIFKVLRLDYVRRFTYLDNPNIAKWGIRFRLRFTF</sequence>
<feature type="chain" id="PRO_5038461693" evidence="1">
    <location>
        <begin position="20"/>
        <end position="844"/>
    </location>
</feature>
<accession>A0A9D1RFP0</accession>
<dbReference type="GO" id="GO:0004180">
    <property type="term" value="F:carboxypeptidase activity"/>
    <property type="evidence" value="ECO:0007669"/>
    <property type="project" value="UniProtKB-KW"/>
</dbReference>
<dbReference type="AlphaFoldDB" id="A0A9D1RFP0"/>
<dbReference type="SUPFAM" id="SSF49464">
    <property type="entry name" value="Carboxypeptidase regulatory domain-like"/>
    <property type="match status" value="1"/>
</dbReference>
<protein>
    <submittedName>
        <fullName evidence="2">DUF5686 and carboxypeptidase regulatory-like domain-containing protein</fullName>
    </submittedName>
</protein>
<dbReference type="Pfam" id="PF18939">
    <property type="entry name" value="DUF5686"/>
    <property type="match status" value="1"/>
</dbReference>
<dbReference type="InterPro" id="IPR043741">
    <property type="entry name" value="DUF5686"/>
</dbReference>
<keyword evidence="2" id="KW-0121">Carboxypeptidase</keyword>
<organism evidence="2 3">
    <name type="scientific">Candidatus Onthomorpha intestinigallinarum</name>
    <dbReference type="NCBI Taxonomy" id="2840880"/>
    <lineage>
        <taxon>Bacteria</taxon>
        <taxon>Pseudomonadati</taxon>
        <taxon>Bacteroidota</taxon>
        <taxon>Bacteroidia</taxon>
        <taxon>Bacteroidales</taxon>
        <taxon>Candidatus Onthomorpha</taxon>
    </lineage>
</organism>
<keyword evidence="2" id="KW-0645">Protease</keyword>
<dbReference type="Proteomes" id="UP000824267">
    <property type="component" value="Unassembled WGS sequence"/>
</dbReference>
<name>A0A9D1RFP0_9BACT</name>
<keyword evidence="1" id="KW-0732">Signal</keyword>
<dbReference type="Pfam" id="PF13715">
    <property type="entry name" value="CarbopepD_reg_2"/>
    <property type="match status" value="1"/>
</dbReference>
<evidence type="ECO:0000313" key="2">
    <source>
        <dbReference type="EMBL" id="HIW86732.1"/>
    </source>
</evidence>
<reference evidence="2" key="1">
    <citation type="journal article" date="2021" name="PeerJ">
        <title>Extensive microbial diversity within the chicken gut microbiome revealed by metagenomics and culture.</title>
        <authorList>
            <person name="Gilroy R."/>
            <person name="Ravi A."/>
            <person name="Getino M."/>
            <person name="Pursley I."/>
            <person name="Horton D.L."/>
            <person name="Alikhan N.F."/>
            <person name="Baker D."/>
            <person name="Gharbi K."/>
            <person name="Hall N."/>
            <person name="Watson M."/>
            <person name="Adriaenssens E.M."/>
            <person name="Foster-Nyarko E."/>
            <person name="Jarju S."/>
            <person name="Secka A."/>
            <person name="Antonio M."/>
            <person name="Oren A."/>
            <person name="Chaudhuri R.R."/>
            <person name="La Ragione R."/>
            <person name="Hildebrand F."/>
            <person name="Pallen M.J."/>
        </authorList>
    </citation>
    <scope>NUCLEOTIDE SEQUENCE</scope>
    <source>
        <strain evidence="2">Gambia16-930</strain>
    </source>
</reference>
<keyword evidence="2" id="KW-0378">Hydrolase</keyword>
<dbReference type="EMBL" id="DXGG01000014">
    <property type="protein sequence ID" value="HIW86732.1"/>
    <property type="molecule type" value="Genomic_DNA"/>
</dbReference>
<dbReference type="InterPro" id="IPR008969">
    <property type="entry name" value="CarboxyPept-like_regulatory"/>
</dbReference>